<comment type="caution">
    <text evidence="14">The sequence shown here is derived from an EMBL/GenBank/DDBJ whole genome shotgun (WGS) entry which is preliminary data.</text>
</comment>
<dbReference type="GO" id="GO:0009306">
    <property type="term" value="P:protein secretion"/>
    <property type="evidence" value="ECO:0007669"/>
    <property type="project" value="TreeGrafter"/>
</dbReference>
<evidence type="ECO:0000256" key="2">
    <source>
        <dbReference type="ARBA" id="ARBA00010248"/>
    </source>
</evidence>
<reference evidence="14 15" key="1">
    <citation type="submission" date="2019-03" db="EMBL/GenBank/DDBJ databases">
        <title>Alkanindiges illinoisensis: a potential pathogenic isolated from ascites of a gastric cancer patient with abdominal metastasis.</title>
        <authorList>
            <person name="Hu X."/>
            <person name="Yang B."/>
            <person name="Yan X."/>
            <person name="Lin L."/>
            <person name="Zhao H."/>
            <person name="Zhou F."/>
            <person name="Su B."/>
            <person name="Chen J."/>
            <person name="Rui Y."/>
            <person name="Wang Q."/>
            <person name="Zheng L."/>
        </authorList>
    </citation>
    <scope>NUCLEOTIDE SEQUENCE [LARGE SCALE GENOMIC DNA]</scope>
    <source>
        <strain evidence="14 15">NFYY 23406</strain>
    </source>
</reference>
<keyword evidence="15" id="KW-1185">Reference proteome</keyword>
<evidence type="ECO:0000256" key="5">
    <source>
        <dbReference type="ARBA" id="ARBA00022692"/>
    </source>
</evidence>
<proteinExistence type="inferred from homology"/>
<gene>
    <name evidence="14" type="ORF">E2B99_08245</name>
</gene>
<dbReference type="PANTHER" id="PTHR12815:SF47">
    <property type="entry name" value="TRANSLOCATION AND ASSEMBLY MODULE SUBUNIT TAMA"/>
    <property type="match status" value="1"/>
</dbReference>
<evidence type="ECO:0000256" key="6">
    <source>
        <dbReference type="ARBA" id="ARBA00022729"/>
    </source>
</evidence>
<dbReference type="InterPro" id="IPR039910">
    <property type="entry name" value="D15-like"/>
</dbReference>
<evidence type="ECO:0000256" key="1">
    <source>
        <dbReference type="ARBA" id="ARBA00004442"/>
    </source>
</evidence>
<evidence type="ECO:0000256" key="7">
    <source>
        <dbReference type="ARBA" id="ARBA00023136"/>
    </source>
</evidence>
<keyword evidence="7" id="KW-0472">Membrane</keyword>
<organism evidence="14 15">
    <name type="scientific">Alkanindiges illinoisensis</name>
    <dbReference type="NCBI Taxonomy" id="197183"/>
    <lineage>
        <taxon>Bacteria</taxon>
        <taxon>Pseudomonadati</taxon>
        <taxon>Pseudomonadota</taxon>
        <taxon>Gammaproteobacteria</taxon>
        <taxon>Moraxellales</taxon>
        <taxon>Moraxellaceae</taxon>
        <taxon>Alkanindiges</taxon>
    </lineage>
</organism>
<feature type="domain" description="TamA POTRA" evidence="13">
    <location>
        <begin position="248"/>
        <end position="316"/>
    </location>
</feature>
<dbReference type="EMBL" id="SNTY01000027">
    <property type="protein sequence ID" value="TEU26462.1"/>
    <property type="molecule type" value="Genomic_DNA"/>
</dbReference>
<evidence type="ECO:0000256" key="4">
    <source>
        <dbReference type="ARBA" id="ARBA00022452"/>
    </source>
</evidence>
<dbReference type="InterPro" id="IPR035243">
    <property type="entry name" value="TamA_POTRA_Dom_1"/>
</dbReference>
<evidence type="ECO:0000256" key="9">
    <source>
        <dbReference type="ARBA" id="ARBA00033063"/>
    </source>
</evidence>
<evidence type="ECO:0000256" key="3">
    <source>
        <dbReference type="ARBA" id="ARBA00015419"/>
    </source>
</evidence>
<evidence type="ECO:0000259" key="12">
    <source>
        <dbReference type="Pfam" id="PF01103"/>
    </source>
</evidence>
<dbReference type="Pfam" id="PF17243">
    <property type="entry name" value="POTRA_TamA_1"/>
    <property type="match status" value="1"/>
</dbReference>
<accession>A0A4Y7XC07</accession>
<evidence type="ECO:0000313" key="14">
    <source>
        <dbReference type="EMBL" id="TEU26462.1"/>
    </source>
</evidence>
<evidence type="ECO:0000256" key="11">
    <source>
        <dbReference type="SAM" id="MobiDB-lite"/>
    </source>
</evidence>
<dbReference type="Gene3D" id="3.10.20.310">
    <property type="entry name" value="membrane protein fhac"/>
    <property type="match status" value="3"/>
</dbReference>
<dbReference type="GO" id="GO:0097347">
    <property type="term" value="C:TAM protein secretion complex"/>
    <property type="evidence" value="ECO:0007669"/>
    <property type="project" value="TreeGrafter"/>
</dbReference>
<comment type="subunit">
    <text evidence="10">Interacts with TamB to form the translocation and assembly module (TAM).</text>
</comment>
<protein>
    <recommendedName>
        <fullName evidence="3">Translocation and assembly module subunit TamA</fullName>
    </recommendedName>
    <alternativeName>
        <fullName evidence="9">Autotransporter assembly factor TamA</fullName>
    </alternativeName>
</protein>
<dbReference type="Proteomes" id="UP000297834">
    <property type="component" value="Unassembled WGS sequence"/>
</dbReference>
<feature type="domain" description="Bacterial surface antigen (D15)" evidence="12">
    <location>
        <begin position="603"/>
        <end position="905"/>
    </location>
</feature>
<dbReference type="Gene3D" id="2.40.160.50">
    <property type="entry name" value="membrane protein fhac: a member of the omp85/tpsb transporter family"/>
    <property type="match status" value="1"/>
</dbReference>
<evidence type="ECO:0000256" key="8">
    <source>
        <dbReference type="ARBA" id="ARBA00023237"/>
    </source>
</evidence>
<comment type="similarity">
    <text evidence="2">Belongs to the TamA family.</text>
</comment>
<dbReference type="InterPro" id="IPR000184">
    <property type="entry name" value="Bac_surfAg_D15"/>
</dbReference>
<keyword evidence="6" id="KW-0732">Signal</keyword>
<feature type="compositionally biased region" description="Polar residues" evidence="11">
    <location>
        <begin position="530"/>
        <end position="540"/>
    </location>
</feature>
<feature type="region of interest" description="Disordered" evidence="11">
    <location>
        <begin position="524"/>
        <end position="547"/>
    </location>
</feature>
<comment type="subcellular location">
    <subcellularLocation>
        <location evidence="1">Cell outer membrane</location>
    </subcellularLocation>
</comment>
<evidence type="ECO:0000259" key="13">
    <source>
        <dbReference type="Pfam" id="PF17243"/>
    </source>
</evidence>
<keyword evidence="4" id="KW-1134">Transmembrane beta strand</keyword>
<evidence type="ECO:0000313" key="15">
    <source>
        <dbReference type="Proteomes" id="UP000297834"/>
    </source>
</evidence>
<dbReference type="STRING" id="1120977.GCA_000619845_00807"/>
<keyword evidence="5" id="KW-0812">Transmembrane</keyword>
<dbReference type="Pfam" id="PF01103">
    <property type="entry name" value="Omp85"/>
    <property type="match status" value="1"/>
</dbReference>
<dbReference type="AlphaFoldDB" id="A0A4Y7XC07"/>
<dbReference type="GO" id="GO:0009279">
    <property type="term" value="C:cell outer membrane"/>
    <property type="evidence" value="ECO:0007669"/>
    <property type="project" value="UniProtKB-SubCell"/>
</dbReference>
<name>A0A4Y7XC07_9GAMM</name>
<evidence type="ECO:0000256" key="10">
    <source>
        <dbReference type="ARBA" id="ARBA00093548"/>
    </source>
</evidence>
<sequence>MFESGMQQSPNTPLKTLVKALRQALYPAGCGGNGLRRYWHISAGLVLLGSSAWAGAEPGIPAVPVTGSDAPVTTLLPASNDLPLTDNVELAPVDITSLMQEAQQAKQAAASDAGRITAPSTSANVPEEVIQSTNNELIVSSITNGLGGDNAPAQPVQDVDPINEMASAEAELEQAREATQISADNADLTQGKKPDQVITENAAAIENPEKGAEEAREQKKPNIFKRIWYRFWPPKGDLGESLPTITARVEGAPRILANNIEAKLEQYTVEAFSDFRASLPQLRSMAREASEAVGYYKAEFRFEQVNSETVRVLVTPNEPVMVQSQDIRFEGEANEDRTFQEIREKPDLKVGDQMNDELYEKTKGRIATAGTEKGYFDGYWVMHDVKVTLPENTADINLDYNSGERYKLGAVEFKNANPDEPIPLKEEVLRKLVPFDENDDYGSWKVNNLSRNLSDTRYFNNVQVDVVIPDPIIKPIELPADADVNQLTTLQRQSLAINNESGEQQQAETANTPAVDETQFAGVAEGDTPLQRSTEAQQKLSEAEQKEVERKQAQAKVRETKVIPVVVTVNADKPNSAEVGVGYGTDTEFRLRSQYRKALVNLRGHSLESNLELSKIRQAIDVRYNLPYKHPLEDTISIFGGYEKEERKDAGRDLGLVINTATVGVERAIKPKNGDWQHTISARYRLDQLERNKDNINQADLPPPFNLQSSRFEQEALLFGYGLSKTYTVGRLDPTRAFRQFYQVEVGSKKLLTDADMAILRGGWRFIYSFGENDNHQFVGRADASTIVTDNFEDVPYNLRFFAGGDQSIRGYDYKSLSTEKNGYLIGGQNLAVGSLEYNYQFIPKWRGAVFVDAGNAFDKDFNDPVKVGAGIGVRWSSPVGPIRVDVGAGVSEKEIPIRLHFFIGPQL</sequence>
<dbReference type="OrthoDB" id="9769707at2"/>
<keyword evidence="8" id="KW-0998">Cell outer membrane</keyword>
<dbReference type="PANTHER" id="PTHR12815">
    <property type="entry name" value="SORTING AND ASSEMBLY MACHINERY SAMM50 PROTEIN FAMILY MEMBER"/>
    <property type="match status" value="1"/>
</dbReference>